<name>A0A165B5F1_EXIGL</name>
<dbReference type="SMART" id="SM00220">
    <property type="entry name" value="S_TKc"/>
    <property type="match status" value="1"/>
</dbReference>
<protein>
    <submittedName>
        <fullName evidence="2">Kinase-like protein</fullName>
    </submittedName>
</protein>
<sequence length="370" mass="40583">MDDSSALYGGLASIYQGSGAESGLRALPGALIVRGITPVRPPSRSRAARSRPPTRAAAVYSPRHRKDSGEDEIVYEGHCGGQLVGRRPGSCLRNDDAFEYSSGQDITDDIYRITSRPRLQGGLSDVYSGYWRTPHGPEIKVALKVVRLPGASRERVLRKLGREILVWKSLRHPNILELCGIHLGMEDYPAMLVEVLEGLQYLHTRDPPIVHGDLKGANILVSTTGEALLCDFGLASVTGEHSASHNSTIKGTCRWMAPELFTDDDPSHTMFSDIWAFGCVALELISGQRPYCNISNDRQVIIALFQGQLPHRPADTVPDPLWKVMLDCWIVEPGHANGDQSVFAMVIAFMGGRSPRQDRALRIAMGGSQY</sequence>
<dbReference type="SUPFAM" id="SSF56112">
    <property type="entry name" value="Protein kinase-like (PK-like)"/>
    <property type="match status" value="1"/>
</dbReference>
<dbReference type="Gene3D" id="3.30.200.20">
    <property type="entry name" value="Phosphorylase Kinase, domain 1"/>
    <property type="match status" value="1"/>
</dbReference>
<dbReference type="GO" id="GO:0005524">
    <property type="term" value="F:ATP binding"/>
    <property type="evidence" value="ECO:0007669"/>
    <property type="project" value="InterPro"/>
</dbReference>
<dbReference type="OrthoDB" id="26722at2759"/>
<proteinExistence type="predicted"/>
<dbReference type="Proteomes" id="UP000077266">
    <property type="component" value="Unassembled WGS sequence"/>
</dbReference>
<dbReference type="InterPro" id="IPR051681">
    <property type="entry name" value="Ser/Thr_Kinases-Pseudokinases"/>
</dbReference>
<dbReference type="GO" id="GO:0004674">
    <property type="term" value="F:protein serine/threonine kinase activity"/>
    <property type="evidence" value="ECO:0007669"/>
    <property type="project" value="TreeGrafter"/>
</dbReference>
<keyword evidence="3" id="KW-1185">Reference proteome</keyword>
<dbReference type="CDD" id="cd14014">
    <property type="entry name" value="STKc_PknB_like"/>
    <property type="match status" value="1"/>
</dbReference>
<keyword evidence="2" id="KW-0808">Transferase</keyword>
<organism evidence="2 3">
    <name type="scientific">Exidia glandulosa HHB12029</name>
    <dbReference type="NCBI Taxonomy" id="1314781"/>
    <lineage>
        <taxon>Eukaryota</taxon>
        <taxon>Fungi</taxon>
        <taxon>Dikarya</taxon>
        <taxon>Basidiomycota</taxon>
        <taxon>Agaricomycotina</taxon>
        <taxon>Agaricomycetes</taxon>
        <taxon>Auriculariales</taxon>
        <taxon>Exidiaceae</taxon>
        <taxon>Exidia</taxon>
    </lineage>
</organism>
<dbReference type="PROSITE" id="PS50011">
    <property type="entry name" value="PROTEIN_KINASE_DOM"/>
    <property type="match status" value="1"/>
</dbReference>
<dbReference type="STRING" id="1314781.A0A165B5F1"/>
<accession>A0A165B5F1</accession>
<dbReference type="PROSITE" id="PS00108">
    <property type="entry name" value="PROTEIN_KINASE_ST"/>
    <property type="match status" value="1"/>
</dbReference>
<dbReference type="AlphaFoldDB" id="A0A165B5F1"/>
<keyword evidence="2" id="KW-0418">Kinase</keyword>
<dbReference type="PANTHER" id="PTHR44329">
    <property type="entry name" value="SERINE/THREONINE-PROTEIN KINASE TNNI3K-RELATED"/>
    <property type="match status" value="1"/>
</dbReference>
<gene>
    <name evidence="2" type="ORF">EXIGLDRAFT_846103</name>
</gene>
<dbReference type="Pfam" id="PF07714">
    <property type="entry name" value="PK_Tyr_Ser-Thr"/>
    <property type="match status" value="1"/>
</dbReference>
<evidence type="ECO:0000313" key="3">
    <source>
        <dbReference type="Proteomes" id="UP000077266"/>
    </source>
</evidence>
<dbReference type="EMBL" id="KV426550">
    <property type="protein sequence ID" value="KZV79862.1"/>
    <property type="molecule type" value="Genomic_DNA"/>
</dbReference>
<feature type="domain" description="Protein kinase" evidence="1">
    <location>
        <begin position="112"/>
        <end position="350"/>
    </location>
</feature>
<reference evidence="2 3" key="1">
    <citation type="journal article" date="2016" name="Mol. Biol. Evol.">
        <title>Comparative Genomics of Early-Diverging Mushroom-Forming Fungi Provides Insights into the Origins of Lignocellulose Decay Capabilities.</title>
        <authorList>
            <person name="Nagy L.G."/>
            <person name="Riley R."/>
            <person name="Tritt A."/>
            <person name="Adam C."/>
            <person name="Daum C."/>
            <person name="Floudas D."/>
            <person name="Sun H."/>
            <person name="Yadav J.S."/>
            <person name="Pangilinan J."/>
            <person name="Larsson K.H."/>
            <person name="Matsuura K."/>
            <person name="Barry K."/>
            <person name="Labutti K."/>
            <person name="Kuo R."/>
            <person name="Ohm R.A."/>
            <person name="Bhattacharya S.S."/>
            <person name="Shirouzu T."/>
            <person name="Yoshinaga Y."/>
            <person name="Martin F.M."/>
            <person name="Grigoriev I.V."/>
            <person name="Hibbett D.S."/>
        </authorList>
    </citation>
    <scope>NUCLEOTIDE SEQUENCE [LARGE SCALE GENOMIC DNA]</scope>
    <source>
        <strain evidence="2 3">HHB12029</strain>
    </source>
</reference>
<evidence type="ECO:0000259" key="1">
    <source>
        <dbReference type="PROSITE" id="PS50011"/>
    </source>
</evidence>
<dbReference type="InterPro" id="IPR011009">
    <property type="entry name" value="Kinase-like_dom_sf"/>
</dbReference>
<evidence type="ECO:0000313" key="2">
    <source>
        <dbReference type="EMBL" id="KZV79862.1"/>
    </source>
</evidence>
<dbReference type="InterPro" id="IPR008271">
    <property type="entry name" value="Ser/Thr_kinase_AS"/>
</dbReference>
<dbReference type="InParanoid" id="A0A165B5F1"/>
<dbReference type="Gene3D" id="1.10.510.10">
    <property type="entry name" value="Transferase(Phosphotransferase) domain 1"/>
    <property type="match status" value="1"/>
</dbReference>
<dbReference type="InterPro" id="IPR001245">
    <property type="entry name" value="Ser-Thr/Tyr_kinase_cat_dom"/>
</dbReference>
<dbReference type="InterPro" id="IPR000719">
    <property type="entry name" value="Prot_kinase_dom"/>
</dbReference>